<dbReference type="SMART" id="SM00213">
    <property type="entry name" value="UBQ"/>
    <property type="match status" value="5"/>
</dbReference>
<dbReference type="CDD" id="cd17039">
    <property type="entry name" value="Ubl_ubiquitin_like"/>
    <property type="match status" value="2"/>
</dbReference>
<comment type="caution">
    <text evidence="3">The sequence shown here is derived from an EMBL/GenBank/DDBJ whole genome shotgun (WGS) entry which is preliminary data.</text>
</comment>
<evidence type="ECO:0000259" key="2">
    <source>
        <dbReference type="PROSITE" id="PS50053"/>
    </source>
</evidence>
<dbReference type="Proteomes" id="UP001620626">
    <property type="component" value="Unassembled WGS sequence"/>
</dbReference>
<keyword evidence="1" id="KW-0732">Signal</keyword>
<feature type="signal peptide" evidence="1">
    <location>
        <begin position="1"/>
        <end position="18"/>
    </location>
</feature>
<gene>
    <name evidence="3" type="ORF">niasHT_032902</name>
</gene>
<feature type="domain" description="Ubiquitin-like" evidence="2">
    <location>
        <begin position="120"/>
        <end position="212"/>
    </location>
</feature>
<keyword evidence="4" id="KW-1185">Reference proteome</keyword>
<name>A0ABD2ILA2_9BILA</name>
<evidence type="ECO:0000256" key="1">
    <source>
        <dbReference type="SAM" id="SignalP"/>
    </source>
</evidence>
<dbReference type="SUPFAM" id="SSF54236">
    <property type="entry name" value="Ubiquitin-like"/>
    <property type="match status" value="5"/>
</dbReference>
<protein>
    <recommendedName>
        <fullName evidence="2">Ubiquitin-like domain-containing protein</fullName>
    </recommendedName>
</protein>
<evidence type="ECO:0000313" key="3">
    <source>
        <dbReference type="EMBL" id="KAL3080874.1"/>
    </source>
</evidence>
<feature type="domain" description="Ubiquitin-like" evidence="2">
    <location>
        <begin position="217"/>
        <end position="292"/>
    </location>
</feature>
<dbReference type="AlphaFoldDB" id="A0ABD2ILA2"/>
<feature type="domain" description="Ubiquitin-like" evidence="2">
    <location>
        <begin position="467"/>
        <end position="539"/>
    </location>
</feature>
<feature type="chain" id="PRO_5044774137" description="Ubiquitin-like domain-containing protein" evidence="1">
    <location>
        <begin position="19"/>
        <end position="650"/>
    </location>
</feature>
<evidence type="ECO:0000313" key="4">
    <source>
        <dbReference type="Proteomes" id="UP001620626"/>
    </source>
</evidence>
<dbReference type="PROSITE" id="PS50053">
    <property type="entry name" value="UBIQUITIN_2"/>
    <property type="match status" value="3"/>
</dbReference>
<sequence length="650" mass="74698">MTILFYCFSSSIIVLLYAQQPPSETSPKFLVELNKKFKKTKKEIIHGINEVKTDRRITNLLTAQQPLLESSPEILMEFNDKLTKIKNEIIHSVKDATSSSTSVEMKMIKINVIADRTINSMIRMRLTNKSDQITVKLKENETVQVLKEKIMKKLDHKIKHEIQKELGMKHRKLKPTLKYQQKSAADKDFVELEDDSKTLKDYGIGQNATVHLSFDKFDIFVEFKEENQIEKTRLTVRVKKTDTVEALKRIIQTLTQIEPQRQTLRRDNYGAMLKDTETMANCDITAQRTVYLGIDEFVIHVQMEYGNSKYTVWVNRMDTIRIVKSKICYQMKSHVFYYNFIRAEEQTLKYDGTVGVLDDNGTMAFYGIGAGATVQLSVDKLFEIVVEYEKTEEEQKAKKTMETFSFEVKKTNTVASLKEMFKNATEFMPKRQTLRRFGPHSMVLLDNELMAPIIAIQPTIYLAIDEFQIYVEYDNEKYNTIWVKGTETVAILKKKIAAAGLKPPNDIDPDTQMLQYGTFAVLDDCKALNDYGILKDAIVCLSISTFPIDVAHEDDKGRHHNYIIWVRECDTVKLLKQKIEKKLGFGIPSKLKFKKKDGIETVLKDTSQTLAFYGIGENDNSIYIGQAESAVVVVAPPTEKKAKPTKIRHL</sequence>
<accession>A0ABD2ILA2</accession>
<dbReference type="InterPro" id="IPR000626">
    <property type="entry name" value="Ubiquitin-like_dom"/>
</dbReference>
<organism evidence="3 4">
    <name type="scientific">Heterodera trifolii</name>
    <dbReference type="NCBI Taxonomy" id="157864"/>
    <lineage>
        <taxon>Eukaryota</taxon>
        <taxon>Metazoa</taxon>
        <taxon>Ecdysozoa</taxon>
        <taxon>Nematoda</taxon>
        <taxon>Chromadorea</taxon>
        <taxon>Rhabditida</taxon>
        <taxon>Tylenchina</taxon>
        <taxon>Tylenchomorpha</taxon>
        <taxon>Tylenchoidea</taxon>
        <taxon>Heteroderidae</taxon>
        <taxon>Heteroderinae</taxon>
        <taxon>Heterodera</taxon>
    </lineage>
</organism>
<dbReference type="Gene3D" id="3.10.20.90">
    <property type="entry name" value="Phosphatidylinositol 3-kinase Catalytic Subunit, Chain A, domain 1"/>
    <property type="match status" value="5"/>
</dbReference>
<dbReference type="InterPro" id="IPR029071">
    <property type="entry name" value="Ubiquitin-like_domsf"/>
</dbReference>
<dbReference type="Pfam" id="PF00240">
    <property type="entry name" value="ubiquitin"/>
    <property type="match status" value="2"/>
</dbReference>
<proteinExistence type="predicted"/>
<reference evidence="3 4" key="1">
    <citation type="submission" date="2024-10" db="EMBL/GenBank/DDBJ databases">
        <authorList>
            <person name="Kim D."/>
        </authorList>
    </citation>
    <scope>NUCLEOTIDE SEQUENCE [LARGE SCALE GENOMIC DNA]</scope>
    <source>
        <strain evidence="3">BH-2024</strain>
    </source>
</reference>
<dbReference type="PANTHER" id="PTHR10621:SF0">
    <property type="entry name" value="UV EXCISION REPAIR PROTEIN RAD23"/>
    <property type="match status" value="1"/>
</dbReference>
<dbReference type="PANTHER" id="PTHR10621">
    <property type="entry name" value="UV EXCISION REPAIR PROTEIN RAD23"/>
    <property type="match status" value="1"/>
</dbReference>
<dbReference type="EMBL" id="JBICBT010001144">
    <property type="protein sequence ID" value="KAL3080874.1"/>
    <property type="molecule type" value="Genomic_DNA"/>
</dbReference>